<evidence type="ECO:0000313" key="2">
    <source>
        <dbReference type="Proteomes" id="UP000069443"/>
    </source>
</evidence>
<keyword evidence="2" id="KW-1185">Reference proteome</keyword>
<dbReference type="InterPro" id="IPR050778">
    <property type="entry name" value="Cueball_EGF_LRP_Nidogen"/>
</dbReference>
<organism evidence="1 2">
    <name type="scientific">Mycolicibacterium canariasense</name>
    <name type="common">Mycobacterium canariasense</name>
    <dbReference type="NCBI Taxonomy" id="228230"/>
    <lineage>
        <taxon>Bacteria</taxon>
        <taxon>Bacillati</taxon>
        <taxon>Actinomycetota</taxon>
        <taxon>Actinomycetes</taxon>
        <taxon>Mycobacteriales</taxon>
        <taxon>Mycobacteriaceae</taxon>
        <taxon>Mycolicibacterium</taxon>
    </lineage>
</organism>
<dbReference type="EMBL" id="BCSY01000076">
    <property type="protein sequence ID" value="GAS97882.1"/>
    <property type="molecule type" value="Genomic_DNA"/>
</dbReference>
<protein>
    <submittedName>
        <fullName evidence="1">Low-density liporeceptor YWTD repeat protein</fullName>
    </submittedName>
</protein>
<dbReference type="Proteomes" id="UP000069443">
    <property type="component" value="Unassembled WGS sequence"/>
</dbReference>
<evidence type="ECO:0000313" key="1">
    <source>
        <dbReference type="EMBL" id="GAS97882.1"/>
    </source>
</evidence>
<sequence length="305" mass="32413">MFQFLIALSPANSSIFKVDIADGTASVLISGVGDFPDGVTVGPDKYFYWTNMGAPTVIDGHSPPKSDRDLEFYTKNASIERASVDGGDRAMVLPVGSFVTGKQVTGDWRAGRLYWSDREGAAVRSARLDGSDLRAEVIVATTDEQRRQLRNQCVGVAVDEVNGYLYWTQKGPPKGNDGRIFRTALNPGDEDPSDRSIEVLWSGLPEPIDLSLDLAEGTLYWTDRGAPPLGNTLNRANIPAAGQPGGDVTQLSAGYHEAIGLAVDKEAGTVYIGDLSGEIRAISLDGTGERTVAKIPGGITGIAGL</sequence>
<dbReference type="SMART" id="SM00135">
    <property type="entry name" value="LY"/>
    <property type="match status" value="5"/>
</dbReference>
<dbReference type="SUPFAM" id="SSF63825">
    <property type="entry name" value="YWTD domain"/>
    <property type="match status" value="1"/>
</dbReference>
<dbReference type="InterPro" id="IPR011042">
    <property type="entry name" value="6-blade_b-propeller_TolB-like"/>
</dbReference>
<reference evidence="2" key="2">
    <citation type="submission" date="2016-02" db="EMBL/GenBank/DDBJ databases">
        <title>Draft genome sequence of five rapidly growing Mycobacterium species.</title>
        <authorList>
            <person name="Katahira K."/>
            <person name="Gotou Y."/>
            <person name="Iida K."/>
            <person name="Ogura Y."/>
            <person name="Hayashi T."/>
        </authorList>
    </citation>
    <scope>NUCLEOTIDE SEQUENCE [LARGE SCALE GENOMIC DNA]</scope>
    <source>
        <strain evidence="2">JCM15298</strain>
    </source>
</reference>
<reference evidence="2" key="1">
    <citation type="journal article" date="2016" name="Genome Announc.">
        <title>Draft Genome Sequences of Five Rapidly Growing Mycobacterium Species, M. thermoresistibile, M. fortuitum subsp. acetamidolyticum, M. canariasense, M. brisbanense, and M. novocastrense.</title>
        <authorList>
            <person name="Katahira K."/>
            <person name="Ogura Y."/>
            <person name="Gotoh Y."/>
            <person name="Hayashi T."/>
        </authorList>
    </citation>
    <scope>NUCLEOTIDE SEQUENCE [LARGE SCALE GENOMIC DNA]</scope>
    <source>
        <strain evidence="2">JCM15298</strain>
    </source>
</reference>
<dbReference type="STRING" id="228230.RMCC_4847"/>
<name>A0A100WG32_MYCCR</name>
<comment type="caution">
    <text evidence="1">The sequence shown here is derived from an EMBL/GenBank/DDBJ whole genome shotgun (WGS) entry which is preliminary data.</text>
</comment>
<gene>
    <name evidence="1" type="ORF">RMCC_4847</name>
</gene>
<dbReference type="PANTHER" id="PTHR46513:SF41">
    <property type="entry name" value="LOW-DENSITY LIPOPROTEIN RECEPTOR-RELATED PROTEIN"/>
    <property type="match status" value="1"/>
</dbReference>
<dbReference type="OrthoDB" id="111868at2"/>
<keyword evidence="1" id="KW-0675">Receptor</keyword>
<accession>A0A100WG32</accession>
<dbReference type="InterPro" id="IPR000033">
    <property type="entry name" value="LDLR_classB_rpt"/>
</dbReference>
<dbReference type="RefSeq" id="WP_062658777.1">
    <property type="nucleotide sequence ID" value="NZ_BCSY01000076.1"/>
</dbReference>
<dbReference type="PANTHER" id="PTHR46513">
    <property type="entry name" value="VITELLOGENIN RECEPTOR-LIKE PROTEIN-RELATED-RELATED"/>
    <property type="match status" value="1"/>
</dbReference>
<dbReference type="AlphaFoldDB" id="A0A100WG32"/>
<proteinExistence type="predicted"/>
<dbReference type="Gene3D" id="2.120.10.30">
    <property type="entry name" value="TolB, C-terminal domain"/>
    <property type="match status" value="2"/>
</dbReference>
<dbReference type="SUPFAM" id="SSF63829">
    <property type="entry name" value="Calcium-dependent phosphotriesterase"/>
    <property type="match status" value="1"/>
</dbReference>